<dbReference type="Proteomes" id="UP000187891">
    <property type="component" value="Unassembled WGS sequence"/>
</dbReference>
<evidence type="ECO:0000313" key="4">
    <source>
        <dbReference type="Proteomes" id="UP000187891"/>
    </source>
</evidence>
<dbReference type="InterPro" id="IPR027939">
    <property type="entry name" value="NMT1/THI5"/>
</dbReference>
<sequence length="347" mass="38569">MLVKGEQIEMFRYSETKNCLAALGLCAATLSAPQAWALDEVSYGTNWLAQAEHGGFYQAIADGTYERHGLKVTIVQGGPNAANRSLLFAGKVDFYMSGQLGDMDARKEGIPVVGVASLFQKDPQVLMAHPDAGIETFGDMSKLTTVFMGKEGFTTYFEWMKKNFPGFREEQYKPYTFNPAPFIADKQSAQQGYLTSEPYEIEKQTGWKPKVFLLADAGYAPYSTMITAMQKTVDEKPEMVQRFVDATLEGWYSYLYGDNKAANDLIKKDNPEMTDGQIAFSIAKMKEYGILESGEAATKGIGCMTDERYKTFFDNMVAIGVEPADLDYKQAYTTKFVCKGVGMALKK</sequence>
<gene>
    <name evidence="3" type="ORF">DSM25559_4989</name>
</gene>
<proteinExistence type="predicted"/>
<organism evidence="3 4">
    <name type="scientific">Agrobacterium rosae</name>
    <dbReference type="NCBI Taxonomy" id="1972867"/>
    <lineage>
        <taxon>Bacteria</taxon>
        <taxon>Pseudomonadati</taxon>
        <taxon>Pseudomonadota</taxon>
        <taxon>Alphaproteobacteria</taxon>
        <taxon>Hyphomicrobiales</taxon>
        <taxon>Rhizobiaceae</taxon>
        <taxon>Rhizobium/Agrobacterium group</taxon>
        <taxon>Agrobacterium</taxon>
    </lineage>
</organism>
<dbReference type="Gene3D" id="3.40.190.10">
    <property type="entry name" value="Periplasmic binding protein-like II"/>
    <property type="match status" value="2"/>
</dbReference>
<dbReference type="EMBL" id="FMUE01000021">
    <property type="protein sequence ID" value="SCX35460.1"/>
    <property type="molecule type" value="Genomic_DNA"/>
</dbReference>
<evidence type="ECO:0000313" key="3">
    <source>
        <dbReference type="EMBL" id="SCX35460.1"/>
    </source>
</evidence>
<dbReference type="AlphaFoldDB" id="A0A1R3U7F1"/>
<protein>
    <submittedName>
        <fullName evidence="3">NMT1/THI5 like protein</fullName>
    </submittedName>
</protein>
<dbReference type="Pfam" id="PF09084">
    <property type="entry name" value="NMT1"/>
    <property type="match status" value="1"/>
</dbReference>
<dbReference type="SUPFAM" id="SSF53850">
    <property type="entry name" value="Periplasmic binding protein-like II"/>
    <property type="match status" value="1"/>
</dbReference>
<feature type="domain" description="SsuA/THI5-like" evidence="2">
    <location>
        <begin position="51"/>
        <end position="252"/>
    </location>
</feature>
<dbReference type="InterPro" id="IPR015168">
    <property type="entry name" value="SsuA/THI5"/>
</dbReference>
<keyword evidence="1" id="KW-0732">Signal</keyword>
<evidence type="ECO:0000256" key="1">
    <source>
        <dbReference type="SAM" id="SignalP"/>
    </source>
</evidence>
<evidence type="ECO:0000259" key="2">
    <source>
        <dbReference type="Pfam" id="PF09084"/>
    </source>
</evidence>
<dbReference type="PANTHER" id="PTHR31528:SF3">
    <property type="entry name" value="THIAMINE BIOSYNTHESIS PROTEIN HI_0357-RELATED"/>
    <property type="match status" value="1"/>
</dbReference>
<name>A0A1R3U7F1_9HYPH</name>
<dbReference type="STRING" id="1907666.DSM25559_4989"/>
<reference evidence="4" key="1">
    <citation type="submission" date="2016-10" db="EMBL/GenBank/DDBJ databases">
        <authorList>
            <person name="Wibberg D."/>
        </authorList>
    </citation>
    <scope>NUCLEOTIDE SEQUENCE [LARGE SCALE GENOMIC DNA]</scope>
</reference>
<accession>A0A1R3U7F1</accession>
<feature type="signal peptide" evidence="1">
    <location>
        <begin position="1"/>
        <end position="37"/>
    </location>
</feature>
<feature type="chain" id="PRO_5010203529" evidence="1">
    <location>
        <begin position="38"/>
        <end position="347"/>
    </location>
</feature>
<dbReference type="GO" id="GO:0009228">
    <property type="term" value="P:thiamine biosynthetic process"/>
    <property type="evidence" value="ECO:0007669"/>
    <property type="project" value="InterPro"/>
</dbReference>
<dbReference type="PANTHER" id="PTHR31528">
    <property type="entry name" value="4-AMINO-5-HYDROXYMETHYL-2-METHYLPYRIMIDINE PHOSPHATE SYNTHASE THI11-RELATED"/>
    <property type="match status" value="1"/>
</dbReference>